<dbReference type="GO" id="GO:0005634">
    <property type="term" value="C:nucleus"/>
    <property type="evidence" value="ECO:0007669"/>
    <property type="project" value="TreeGrafter"/>
</dbReference>
<feature type="compositionally biased region" description="Basic and acidic residues" evidence="3">
    <location>
        <begin position="198"/>
        <end position="224"/>
    </location>
</feature>
<dbReference type="Proteomes" id="UP001265746">
    <property type="component" value="Unassembled WGS sequence"/>
</dbReference>
<sequence>MTDYASLKVPDLKKLLQERGLQQSGNKADLIARLQDNDKSQAEDVIDWDDDDTKIASAATKKEEPKPAPAPAADTKTETPAATSSAPAKTKSAKPASAPAVEAASTETEKQDQVPSAAVEDAGAADPAADEKPAEPAASFAIGLEASNADEELKKREARAKRFGITTDANSEEAKKLERAKKFGTDTAAVVKGLDAPLPERRPKRGRDQGDQADGGGKRQDRRNGGNNKPRGGRRGGGRPNRNEGGSLNILTNPSEKAKADARAKRFGGGN</sequence>
<dbReference type="PANTHER" id="PTHR46551:SF1">
    <property type="entry name" value="SAP DOMAIN-CONTAINING RIBONUCLEOPROTEIN"/>
    <property type="match status" value="1"/>
</dbReference>
<dbReference type="InterPro" id="IPR040746">
    <property type="entry name" value="THO1_MOS11_C"/>
</dbReference>
<dbReference type="AlphaFoldDB" id="A0AAD9SAP3"/>
<dbReference type="SMART" id="SM00513">
    <property type="entry name" value="SAP"/>
    <property type="match status" value="1"/>
</dbReference>
<dbReference type="Gene3D" id="1.10.720.30">
    <property type="entry name" value="SAP domain"/>
    <property type="match status" value="1"/>
</dbReference>
<evidence type="ECO:0000313" key="6">
    <source>
        <dbReference type="Proteomes" id="UP001265746"/>
    </source>
</evidence>
<feature type="compositionally biased region" description="Basic and acidic residues" evidence="3">
    <location>
        <begin position="172"/>
        <end position="184"/>
    </location>
</feature>
<evidence type="ECO:0000259" key="4">
    <source>
        <dbReference type="PROSITE" id="PS50800"/>
    </source>
</evidence>
<organism evidence="5 6">
    <name type="scientific">Phomopsis amygdali</name>
    <name type="common">Fusicoccum amygdali</name>
    <dbReference type="NCBI Taxonomy" id="1214568"/>
    <lineage>
        <taxon>Eukaryota</taxon>
        <taxon>Fungi</taxon>
        <taxon>Dikarya</taxon>
        <taxon>Ascomycota</taxon>
        <taxon>Pezizomycotina</taxon>
        <taxon>Sordariomycetes</taxon>
        <taxon>Sordariomycetidae</taxon>
        <taxon>Diaporthales</taxon>
        <taxon>Diaporthaceae</taxon>
        <taxon>Diaporthe</taxon>
    </lineage>
</organism>
<evidence type="ECO:0000256" key="3">
    <source>
        <dbReference type="SAM" id="MobiDB-lite"/>
    </source>
</evidence>
<feature type="region of interest" description="Disordered" evidence="3">
    <location>
        <begin position="35"/>
        <end position="271"/>
    </location>
</feature>
<protein>
    <recommendedName>
        <fullName evidence="4">SAP domain-containing protein</fullName>
    </recommendedName>
</protein>
<dbReference type="Pfam" id="PF02037">
    <property type="entry name" value="SAP"/>
    <property type="match status" value="1"/>
</dbReference>
<comment type="caution">
    <text evidence="5">The sequence shown here is derived from an EMBL/GenBank/DDBJ whole genome shotgun (WGS) entry which is preliminary data.</text>
</comment>
<dbReference type="PROSITE" id="PS50800">
    <property type="entry name" value="SAP"/>
    <property type="match status" value="1"/>
</dbReference>
<keyword evidence="1" id="KW-0597">Phosphoprotein</keyword>
<feature type="compositionally biased region" description="Low complexity" evidence="3">
    <location>
        <begin position="71"/>
        <end position="106"/>
    </location>
</feature>
<dbReference type="EMBL" id="JAUJFL010000005">
    <property type="protein sequence ID" value="KAK2602760.1"/>
    <property type="molecule type" value="Genomic_DNA"/>
</dbReference>
<dbReference type="InterPro" id="IPR003034">
    <property type="entry name" value="SAP_dom"/>
</dbReference>
<comment type="similarity">
    <text evidence="2">Belongs to the SAP domain-containing ribonucleoprotein family.</text>
</comment>
<dbReference type="Pfam" id="PF18592">
    <property type="entry name" value="Tho1_MOS11_C"/>
    <property type="match status" value="1"/>
</dbReference>
<dbReference type="PANTHER" id="PTHR46551">
    <property type="entry name" value="SAP DOMAIN-CONTAINING RIBONUCLEOPROTEIN"/>
    <property type="match status" value="1"/>
</dbReference>
<dbReference type="InterPro" id="IPR036361">
    <property type="entry name" value="SAP_dom_sf"/>
</dbReference>
<gene>
    <name evidence="5" type="ORF">N8I77_009267</name>
</gene>
<proteinExistence type="inferred from homology"/>
<feature type="domain" description="SAP" evidence="4">
    <location>
        <begin position="4"/>
        <end position="38"/>
    </location>
</feature>
<feature type="compositionally biased region" description="Low complexity" evidence="3">
    <location>
        <begin position="117"/>
        <end position="127"/>
    </location>
</feature>
<dbReference type="SUPFAM" id="SSF68906">
    <property type="entry name" value="SAP domain"/>
    <property type="match status" value="1"/>
</dbReference>
<accession>A0AAD9SAP3</accession>
<evidence type="ECO:0000256" key="1">
    <source>
        <dbReference type="ARBA" id="ARBA00022553"/>
    </source>
</evidence>
<dbReference type="InterPro" id="IPR052240">
    <property type="entry name" value="SAP_domain_ribonucleoprotein"/>
</dbReference>
<evidence type="ECO:0000313" key="5">
    <source>
        <dbReference type="EMBL" id="KAK2602760.1"/>
    </source>
</evidence>
<keyword evidence="6" id="KW-1185">Reference proteome</keyword>
<dbReference type="GO" id="GO:0016973">
    <property type="term" value="P:poly(A)+ mRNA export from nucleus"/>
    <property type="evidence" value="ECO:0007669"/>
    <property type="project" value="TreeGrafter"/>
</dbReference>
<name>A0AAD9SAP3_PHOAM</name>
<evidence type="ECO:0000256" key="2">
    <source>
        <dbReference type="ARBA" id="ARBA00046328"/>
    </source>
</evidence>
<reference evidence="5" key="1">
    <citation type="submission" date="2023-06" db="EMBL/GenBank/DDBJ databases">
        <authorList>
            <person name="Noh H."/>
        </authorList>
    </citation>
    <scope>NUCLEOTIDE SEQUENCE</scope>
    <source>
        <strain evidence="5">DUCC20226</strain>
    </source>
</reference>